<evidence type="ECO:0000313" key="2">
    <source>
        <dbReference type="Proteomes" id="UP000767854"/>
    </source>
</evidence>
<proteinExistence type="predicted"/>
<dbReference type="EMBL" id="JAFBDT010000033">
    <property type="protein sequence ID" value="MBM7562846.1"/>
    <property type="molecule type" value="Genomic_DNA"/>
</dbReference>
<protein>
    <recommendedName>
        <fullName evidence="3">Cthe-2314-like HEPN domain-containing protein</fullName>
    </recommendedName>
</protein>
<organism evidence="1 2">
    <name type="scientific">Fusibacter tunisiensis</name>
    <dbReference type="NCBI Taxonomy" id="1008308"/>
    <lineage>
        <taxon>Bacteria</taxon>
        <taxon>Bacillati</taxon>
        <taxon>Bacillota</taxon>
        <taxon>Clostridia</taxon>
        <taxon>Eubacteriales</taxon>
        <taxon>Eubacteriales Family XII. Incertae Sedis</taxon>
        <taxon>Fusibacter</taxon>
    </lineage>
</organism>
<evidence type="ECO:0000313" key="1">
    <source>
        <dbReference type="EMBL" id="MBM7562846.1"/>
    </source>
</evidence>
<accession>A0ABS2MTV9</accession>
<dbReference type="Proteomes" id="UP000767854">
    <property type="component" value="Unassembled WGS sequence"/>
</dbReference>
<gene>
    <name evidence="1" type="ORF">JOC49_002419</name>
</gene>
<comment type="caution">
    <text evidence="1">The sequence shown here is derived from an EMBL/GenBank/DDBJ whole genome shotgun (WGS) entry which is preliminary data.</text>
</comment>
<sequence length="226" mass="26505">MTFTPTHSEVYYGISIGYYNQFKEAYSEINKMSDGNGNVQMLDLSVDEQSKFYWLESLQRQALMICIVFQAFAIEAFVNMVAVNLYDEDEFFNNFEKMGTEKKINKIFSEKLKSDYKSKHPEIKSLVDLAFNLRDSLAHHKSKKVDLVEMQKDPIGYGYHPYQDLMTHYDKIDDVVKAYEQFKLCVNTLLGYDIFEKQMEDLNKSLQFNINEIFRKGFGIELSDDI</sequence>
<name>A0ABS2MTV9_9FIRM</name>
<evidence type="ECO:0008006" key="3">
    <source>
        <dbReference type="Google" id="ProtNLM"/>
    </source>
</evidence>
<dbReference type="RefSeq" id="WP_204665274.1">
    <property type="nucleotide sequence ID" value="NZ_JAFBDT010000033.1"/>
</dbReference>
<reference evidence="1 2" key="1">
    <citation type="submission" date="2021-01" db="EMBL/GenBank/DDBJ databases">
        <title>Genomic Encyclopedia of Type Strains, Phase IV (KMG-IV): sequencing the most valuable type-strain genomes for metagenomic binning, comparative biology and taxonomic classification.</title>
        <authorList>
            <person name="Goeker M."/>
        </authorList>
    </citation>
    <scope>NUCLEOTIDE SEQUENCE [LARGE SCALE GENOMIC DNA]</scope>
    <source>
        <strain evidence="1 2">DSM 24436</strain>
    </source>
</reference>
<keyword evidence="2" id="KW-1185">Reference proteome</keyword>